<feature type="compositionally biased region" description="Polar residues" evidence="1">
    <location>
        <begin position="427"/>
        <end position="446"/>
    </location>
</feature>
<proteinExistence type="predicted"/>
<name>A0A8H4VPY6_9AGAR</name>
<keyword evidence="2" id="KW-0472">Membrane</keyword>
<sequence>MIDDSDSNVQYQGQWFYRNGVTESISGNGSPYLETQHGIIENGSVSYTFNGTSIFAIGAAYNISEPTFPSWQCFLDGREIGNGTSFELLQARKHLCHADSLDPHLPHTISVNVTGNPNQAFLFDFFRCEPLLHNSLDNAVIRVDSGDPSLKYGKGWFNVPEKYQPASGKFNDGNASVSFNFEGSSLSWWGYTLNNSTLGISLGLADYSIDGAPPVTFQIPSPPTPSSLTQANEKYFDTGPLQYDIHELVVKYNKESEANMPISLSYLLIKNGNASASAPSISPSTSSVSAPAESDQFPTKHTNALGYIIGGVLGGLAILSLIFAAIIIYLRRRRRVARTETARKTFFWQRPNVEEHANAQGASSIHTENIRSISTVLTPLTLTEVTFSEGPSTQRTYSYSRRPSVAATSSSSVRVAERRMSPIPASRPTSYGSPSMVSNVNIQPSALSRDGRSNTMDSMYTSR</sequence>
<comment type="caution">
    <text evidence="3">The sequence shown here is derived from an EMBL/GenBank/DDBJ whole genome shotgun (WGS) entry which is preliminary data.</text>
</comment>
<evidence type="ECO:0000256" key="1">
    <source>
        <dbReference type="SAM" id="MobiDB-lite"/>
    </source>
</evidence>
<feature type="compositionally biased region" description="Polar residues" evidence="1">
    <location>
        <begin position="453"/>
        <end position="463"/>
    </location>
</feature>
<keyword evidence="4" id="KW-1185">Reference proteome</keyword>
<keyword evidence="2" id="KW-1133">Transmembrane helix</keyword>
<dbReference type="AlphaFoldDB" id="A0A8H4VPY6"/>
<feature type="region of interest" description="Disordered" evidence="1">
    <location>
        <begin position="408"/>
        <end position="463"/>
    </location>
</feature>
<evidence type="ECO:0000313" key="4">
    <source>
        <dbReference type="Proteomes" id="UP000521872"/>
    </source>
</evidence>
<evidence type="ECO:0000313" key="3">
    <source>
        <dbReference type="EMBL" id="KAF4618626.1"/>
    </source>
</evidence>
<accession>A0A8H4VPY6</accession>
<gene>
    <name evidence="3" type="ORF">D9613_010000</name>
</gene>
<reference evidence="3 4" key="1">
    <citation type="submission" date="2019-12" db="EMBL/GenBank/DDBJ databases">
        <authorList>
            <person name="Floudas D."/>
            <person name="Bentzer J."/>
            <person name="Ahren D."/>
            <person name="Johansson T."/>
            <person name="Persson P."/>
            <person name="Tunlid A."/>
        </authorList>
    </citation>
    <scope>NUCLEOTIDE SEQUENCE [LARGE SCALE GENOMIC DNA]</scope>
    <source>
        <strain evidence="3 4">CBS 102.39</strain>
    </source>
</reference>
<protein>
    <submittedName>
        <fullName evidence="3">Uncharacterized protein</fullName>
    </submittedName>
</protein>
<organism evidence="3 4">
    <name type="scientific">Agrocybe pediades</name>
    <dbReference type="NCBI Taxonomy" id="84607"/>
    <lineage>
        <taxon>Eukaryota</taxon>
        <taxon>Fungi</taxon>
        <taxon>Dikarya</taxon>
        <taxon>Basidiomycota</taxon>
        <taxon>Agaricomycotina</taxon>
        <taxon>Agaricomycetes</taxon>
        <taxon>Agaricomycetidae</taxon>
        <taxon>Agaricales</taxon>
        <taxon>Agaricineae</taxon>
        <taxon>Strophariaceae</taxon>
        <taxon>Agrocybe</taxon>
    </lineage>
</organism>
<feature type="transmembrane region" description="Helical" evidence="2">
    <location>
        <begin position="304"/>
        <end position="330"/>
    </location>
</feature>
<keyword evidence="2" id="KW-0812">Transmembrane</keyword>
<dbReference type="Proteomes" id="UP000521872">
    <property type="component" value="Unassembled WGS sequence"/>
</dbReference>
<dbReference type="Gene3D" id="2.60.120.260">
    <property type="entry name" value="Galactose-binding domain-like"/>
    <property type="match status" value="2"/>
</dbReference>
<evidence type="ECO:0000256" key="2">
    <source>
        <dbReference type="SAM" id="Phobius"/>
    </source>
</evidence>
<dbReference type="EMBL" id="JAACJL010000017">
    <property type="protein sequence ID" value="KAF4618626.1"/>
    <property type="molecule type" value="Genomic_DNA"/>
</dbReference>